<dbReference type="PANTHER" id="PTHR32194">
    <property type="entry name" value="METALLOPROTEASE TLDD"/>
    <property type="match status" value="1"/>
</dbReference>
<accession>A2F716</accession>
<dbReference type="InParanoid" id="A2F716"/>
<evidence type="ECO:0007829" key="6">
    <source>
        <dbReference type="PDB" id="8OIX"/>
    </source>
</evidence>
<dbReference type="PROSITE" id="PS00854">
    <property type="entry name" value="PROTEASOME_BETA_1"/>
    <property type="match status" value="1"/>
</dbReference>
<dbReference type="GO" id="GO:0005634">
    <property type="term" value="C:nucleus"/>
    <property type="evidence" value="ECO:0000318"/>
    <property type="project" value="GO_Central"/>
</dbReference>
<dbReference type="GO" id="GO:0005829">
    <property type="term" value="C:cytosol"/>
    <property type="evidence" value="ECO:0000318"/>
    <property type="project" value="GO_Central"/>
</dbReference>
<keyword evidence="6 7" id="KW-0002">3D-structure</keyword>
<dbReference type="SUPFAM" id="SSF56235">
    <property type="entry name" value="N-terminal nucleophile aminohydrolases (Ntn hydrolases)"/>
    <property type="match status" value="1"/>
</dbReference>
<evidence type="ECO:0007829" key="7">
    <source>
        <dbReference type="PDB" id="8P0T"/>
    </source>
</evidence>
<dbReference type="GO" id="GO:0043161">
    <property type="term" value="P:proteasome-mediated ubiquitin-dependent protein catabolic process"/>
    <property type="evidence" value="ECO:0000318"/>
    <property type="project" value="GO_Central"/>
</dbReference>
<dbReference type="STRING" id="5722.A2F716"/>
<keyword evidence="5" id="KW-1185">Reference proteome</keyword>
<evidence type="ECO:0000313" key="5">
    <source>
        <dbReference type="Proteomes" id="UP000001542"/>
    </source>
</evidence>
<dbReference type="PDB" id="8P0T">
    <property type="method" value="EM"/>
    <property type="resolution" value="2.65 A"/>
    <property type="chains" value="M/a=1-224"/>
</dbReference>
<dbReference type="EMDB" id="EMD-17337"/>
<proteinExistence type="evidence at protein level"/>
<dbReference type="PDB" id="8OIX">
    <property type="method" value="EM"/>
    <property type="resolution" value="2.89 A"/>
    <property type="chains" value="M/a=1-224"/>
</dbReference>
<evidence type="ECO:0000256" key="1">
    <source>
        <dbReference type="ARBA" id="ARBA00022490"/>
    </source>
</evidence>
<dbReference type="Gene3D" id="3.60.20.10">
    <property type="entry name" value="Glutamine Phosphoribosylpyrophosphate, subunit 1, domain 1"/>
    <property type="match status" value="1"/>
</dbReference>
<comment type="similarity">
    <text evidence="3">Belongs to the peptidase T1B family.</text>
</comment>
<dbReference type="GO" id="GO:0019774">
    <property type="term" value="C:proteasome core complex, beta-subunit complex"/>
    <property type="evidence" value="ECO:0000318"/>
    <property type="project" value="GO_Central"/>
</dbReference>
<comment type="subcellular location">
    <subcellularLocation>
        <location evidence="3">Cytoplasm</location>
    </subcellularLocation>
    <subcellularLocation>
        <location evidence="3">Nucleus</location>
    </subcellularLocation>
</comment>
<dbReference type="Proteomes" id="UP000001542">
    <property type="component" value="Unassembled WGS sequence"/>
</dbReference>
<comment type="subunit">
    <text evidence="3">Component of the proteasome complex.</text>
</comment>
<dbReference type="InterPro" id="IPR023333">
    <property type="entry name" value="Proteasome_suB-type"/>
</dbReference>
<dbReference type="SMR" id="A2F716"/>
<dbReference type="AlphaFoldDB" id="A2F716"/>
<evidence type="ECO:0000256" key="3">
    <source>
        <dbReference type="RuleBase" id="RU004203"/>
    </source>
</evidence>
<reference evidence="4" key="2">
    <citation type="journal article" date="2007" name="Science">
        <title>Draft genome sequence of the sexually transmitted pathogen Trichomonas vaginalis.</title>
        <authorList>
            <person name="Carlton J.M."/>
            <person name="Hirt R.P."/>
            <person name="Silva J.C."/>
            <person name="Delcher A.L."/>
            <person name="Schatz M."/>
            <person name="Zhao Q."/>
            <person name="Wortman J.R."/>
            <person name="Bidwell S.L."/>
            <person name="Alsmark U.C.M."/>
            <person name="Besteiro S."/>
            <person name="Sicheritz-Ponten T."/>
            <person name="Noel C.J."/>
            <person name="Dacks J.B."/>
            <person name="Foster P.G."/>
            <person name="Simillion C."/>
            <person name="Van de Peer Y."/>
            <person name="Miranda-Saavedra D."/>
            <person name="Barton G.J."/>
            <person name="Westrop G.D."/>
            <person name="Mueller S."/>
            <person name="Dessi D."/>
            <person name="Fiori P.L."/>
            <person name="Ren Q."/>
            <person name="Paulsen I."/>
            <person name="Zhang H."/>
            <person name="Bastida-Corcuera F.D."/>
            <person name="Simoes-Barbosa A."/>
            <person name="Brown M.T."/>
            <person name="Hayes R.D."/>
            <person name="Mukherjee M."/>
            <person name="Okumura C.Y."/>
            <person name="Schneider R."/>
            <person name="Smith A.J."/>
            <person name="Vanacova S."/>
            <person name="Villalvazo M."/>
            <person name="Haas B.J."/>
            <person name="Pertea M."/>
            <person name="Feldblyum T.V."/>
            <person name="Utterback T.R."/>
            <person name="Shu C.L."/>
            <person name="Osoegawa K."/>
            <person name="de Jong P.J."/>
            <person name="Hrdy I."/>
            <person name="Horvathova L."/>
            <person name="Zubacova Z."/>
            <person name="Dolezal P."/>
            <person name="Malik S.B."/>
            <person name="Logsdon J.M. Jr."/>
            <person name="Henze K."/>
            <person name="Gupta A."/>
            <person name="Wang C.C."/>
            <person name="Dunne R.L."/>
            <person name="Upcroft J.A."/>
            <person name="Upcroft P."/>
            <person name="White O."/>
            <person name="Salzberg S.L."/>
            <person name="Tang P."/>
            <person name="Chiu C.-H."/>
            <person name="Lee Y.-S."/>
            <person name="Embley T.M."/>
            <person name="Coombs G.H."/>
            <person name="Mottram J.C."/>
            <person name="Tachezy J."/>
            <person name="Fraser-Liggett C.M."/>
            <person name="Johnson P.J."/>
        </authorList>
    </citation>
    <scope>NUCLEOTIDE SEQUENCE [LARGE SCALE GENOMIC DNA]</scope>
    <source>
        <strain evidence="4">G3</strain>
    </source>
</reference>
<dbReference type="EMBL" id="DS113642">
    <property type="protein sequence ID" value="EAX99321.1"/>
    <property type="molecule type" value="Genomic_DNA"/>
</dbReference>
<evidence type="ECO:0000313" key="4">
    <source>
        <dbReference type="EMBL" id="EAX99321.1"/>
    </source>
</evidence>
<evidence type="ECO:0000256" key="2">
    <source>
        <dbReference type="ARBA" id="ARBA00022942"/>
    </source>
</evidence>
<dbReference type="InterPro" id="IPR029055">
    <property type="entry name" value="Ntn_hydrolases_N"/>
</dbReference>
<dbReference type="FunCoup" id="A2F716">
    <property type="interactions" value="830"/>
</dbReference>
<dbReference type="Pfam" id="PF00227">
    <property type="entry name" value="Proteasome"/>
    <property type="match status" value="1"/>
</dbReference>
<sequence>MEGEFRENKKGQWSPYEMHGGTAIGICGDDYVVIGADTRLSVDYSIDSRHKARIFKMNSNCMISATGFDGDIDAFITRMRSILLNYENQHFHEMSVESVARCVSNTLYSKRFFPYYINILVGGINSEGKGKLYGYDPVGTIEDLHYDSNGSGSSLAAPLLDSAFGTIHHNTRPFPAVSLQDAKNIVRDAICSVTERDIYTGDALQLCVFTKDGFAQEEFPLPRH</sequence>
<dbReference type="OMA" id="CSGCWCD"/>
<name>A2F716_TRIV3</name>
<keyword evidence="2 3" id="KW-0647">Proteasome</keyword>
<protein>
    <recommendedName>
        <fullName evidence="3">Proteasome subunit beta</fullName>
    </recommendedName>
</protein>
<reference evidence="6 7" key="3">
    <citation type="journal article" date="2024" name="Nat. Commun.">
        <title>Structural elucidation of recombinant Trichomonas vaginalis 20S proteasome bound to covalent inhibitors.</title>
        <authorList>
            <person name="Silhan J."/>
            <person name="Fajtova P."/>
            <person name="Bartosova J."/>
            <person name="Hurysz B.M."/>
            <person name="Almaliti J."/>
            <person name="Miyamoto Y."/>
            <person name="Eckmann L."/>
            <person name="Gerwick W.H."/>
            <person name="O'Donoghue A.J."/>
            <person name="Boura E."/>
        </authorList>
    </citation>
    <scope>STRUCTURE BY ELECTRON MICROSCOPY (2.65 ANGSTROMS)</scope>
</reference>
<dbReference type="InterPro" id="IPR016050">
    <property type="entry name" value="Proteasome_bsu_CS"/>
</dbReference>
<dbReference type="OrthoDB" id="268479at2759"/>
<keyword evidence="1 3" id="KW-0963">Cytoplasm</keyword>
<dbReference type="EMDB" id="EMD-16901"/>
<keyword evidence="3" id="KW-0539">Nucleus</keyword>
<dbReference type="PANTHER" id="PTHR32194:SF2">
    <property type="entry name" value="PROTEASOME SUBUNIT BETA TYPE-1"/>
    <property type="match status" value="1"/>
</dbReference>
<dbReference type="VEuPathDB" id="TrichDB:TVAG_152400"/>
<dbReference type="InterPro" id="IPR001353">
    <property type="entry name" value="Proteasome_sua/b"/>
</dbReference>
<dbReference type="eggNOG" id="KOG0179">
    <property type="taxonomic scope" value="Eukaryota"/>
</dbReference>
<gene>
    <name evidence="4" type="ORF">TVAG_152400</name>
</gene>
<reference evidence="4" key="1">
    <citation type="submission" date="2006-10" db="EMBL/GenBank/DDBJ databases">
        <authorList>
            <person name="Amadeo P."/>
            <person name="Zhao Q."/>
            <person name="Wortman J."/>
            <person name="Fraser-Liggett C."/>
            <person name="Carlton J."/>
        </authorList>
    </citation>
    <scope>NUCLEOTIDE SEQUENCE</scope>
    <source>
        <strain evidence="4">G3</strain>
    </source>
</reference>
<dbReference type="PROSITE" id="PS51476">
    <property type="entry name" value="PROTEASOME_BETA_2"/>
    <property type="match status" value="1"/>
</dbReference>
<comment type="function">
    <text evidence="3">Component of the proteasome, a multicatalytic proteinase complex which is characterized by its ability to cleave peptides with Arg, Phe, Tyr, Leu, and Glu adjacent to the leaving group at neutral or slightly basic pH. The proteasome has an ATP-dependent proteolytic activity.</text>
</comment>
<organism evidence="4 5">
    <name type="scientific">Trichomonas vaginalis (strain ATCC PRA-98 / G3)</name>
    <dbReference type="NCBI Taxonomy" id="412133"/>
    <lineage>
        <taxon>Eukaryota</taxon>
        <taxon>Metamonada</taxon>
        <taxon>Parabasalia</taxon>
        <taxon>Trichomonadida</taxon>
        <taxon>Trichomonadidae</taxon>
        <taxon>Trichomonas</taxon>
    </lineage>
</organism>